<dbReference type="EnsemblMetazoa" id="AMEM019686-RA">
    <property type="protein sequence ID" value="AMEM019686-PA"/>
    <property type="gene ID" value="AMEM019686"/>
</dbReference>
<keyword evidence="4" id="KW-1185">Reference proteome</keyword>
<evidence type="ECO:0000256" key="1">
    <source>
        <dbReference type="SAM" id="MobiDB-lite"/>
    </source>
</evidence>
<dbReference type="AlphaFoldDB" id="A0A9I3MHG3"/>
<feature type="region of interest" description="Disordered" evidence="1">
    <location>
        <begin position="194"/>
        <end position="216"/>
    </location>
</feature>
<sequence length="667" mass="75125">MPYVIIKTDNAAGQKKLLVVPETWVESKAGQGEYLRWPDAKSIKNLKELLENEKSIPAAVWEKRKCNIIYQHVPSLASGEKTIEIMQNSIPAGKATCTATTKTAKDQKNEPGGYPPPSKGTLIVVEETQPSENLQDLLSIVIPKEEIEDPFEDSNDLLRIEPLNVLTESERQSNEQNLMSLLGIEETGYDPFNDVSASAEESQPTVSKVAGKSSAKIDPPRIPSLNVIDAKQLRDLDIIEYDPFEEVSPSPEVSHPPSKPRVNVIDAKQLRDDAQRFFSDASKEADSEPSVEIQTFSQLIDMVQEIKFMIEKSQKDIKKIVSNAMYKMARSINMLMDGEVTGMPIDNLSDDNEGQKFDLLTSVEAVENFEERLKDEKYLKEIHSWIDSCVRFESSAQHRMHKMLDLIFDRKLFAKFNWSGRNKLPMQKYTNILKLFEYIGTNGMERVERAHVEIFFKGKLTHANARVHITSTDRSHPKKRKTTLQTCDQGPARKSKTGPPEEISNASELDVSGQGASHGDNVEHPKGILETGQASTALPSTSTTSVKVILPVVNVNPIKSTIQMDGFESALNDVKKKIQVHRWVDRTVGQIAGAEQRMKVLLERLIDRNALQNFCWIDTGSGKRRLDQYKNFIRLFEYASRTMVSNTVVFHHELVASFFAKTLDHVS</sequence>
<reference evidence="3" key="1">
    <citation type="submission" date="2023-03" db="UniProtKB">
        <authorList>
            <consortium name="EnsemblMetazoa"/>
        </authorList>
    </citation>
    <scope>IDENTIFICATION</scope>
    <source>
        <strain evidence="3">MAF</strain>
    </source>
</reference>
<evidence type="ECO:0000259" key="2">
    <source>
        <dbReference type="Pfam" id="PF16064"/>
    </source>
</evidence>
<accession>A0A9I3MHG3</accession>
<dbReference type="InterPro" id="IPR032071">
    <property type="entry name" value="DUF4806"/>
</dbReference>
<name>A0A9I3MHG3_ANOME</name>
<feature type="domain" description="DUF4806" evidence="2">
    <location>
        <begin position="354"/>
        <end position="436"/>
    </location>
</feature>
<feature type="compositionally biased region" description="Polar residues" evidence="1">
    <location>
        <begin position="195"/>
        <end position="206"/>
    </location>
</feature>
<feature type="region of interest" description="Disordered" evidence="1">
    <location>
        <begin position="467"/>
        <end position="526"/>
    </location>
</feature>
<evidence type="ECO:0000313" key="3">
    <source>
        <dbReference type="EnsemblMetazoa" id="AMEM019686-PA"/>
    </source>
</evidence>
<protein>
    <recommendedName>
        <fullName evidence="2">DUF4806 domain-containing protein</fullName>
    </recommendedName>
</protein>
<organism evidence="3 4">
    <name type="scientific">Anopheles merus</name>
    <name type="common">Mosquito</name>
    <dbReference type="NCBI Taxonomy" id="30066"/>
    <lineage>
        <taxon>Eukaryota</taxon>
        <taxon>Metazoa</taxon>
        <taxon>Ecdysozoa</taxon>
        <taxon>Arthropoda</taxon>
        <taxon>Hexapoda</taxon>
        <taxon>Insecta</taxon>
        <taxon>Pterygota</taxon>
        <taxon>Neoptera</taxon>
        <taxon>Endopterygota</taxon>
        <taxon>Diptera</taxon>
        <taxon>Nematocera</taxon>
        <taxon>Culicoidea</taxon>
        <taxon>Culicidae</taxon>
        <taxon>Anophelinae</taxon>
        <taxon>Anopheles</taxon>
    </lineage>
</organism>
<proteinExistence type="predicted"/>
<dbReference type="Proteomes" id="UP000075903">
    <property type="component" value="Unassembled WGS sequence"/>
</dbReference>
<evidence type="ECO:0000313" key="4">
    <source>
        <dbReference type="Proteomes" id="UP000075903"/>
    </source>
</evidence>
<dbReference type="Pfam" id="PF16064">
    <property type="entry name" value="DUF4806"/>
    <property type="match status" value="1"/>
</dbReference>